<name>A0AAP0QIC1_9ROSI</name>
<dbReference type="EMBL" id="JBCGBO010000006">
    <property type="protein sequence ID" value="KAK9193453.1"/>
    <property type="molecule type" value="Genomic_DNA"/>
</dbReference>
<proteinExistence type="predicted"/>
<evidence type="ECO:0000313" key="2">
    <source>
        <dbReference type="EMBL" id="KAK9193452.1"/>
    </source>
</evidence>
<evidence type="ECO:0000313" key="4">
    <source>
        <dbReference type="Proteomes" id="UP001428341"/>
    </source>
</evidence>
<dbReference type="EMBL" id="JBCGBO010000006">
    <property type="protein sequence ID" value="KAK9193451.1"/>
    <property type="molecule type" value="Genomic_DNA"/>
</dbReference>
<dbReference type="AlphaFoldDB" id="A0AAP0QIC1"/>
<dbReference type="Proteomes" id="UP001428341">
    <property type="component" value="Unassembled WGS sequence"/>
</dbReference>
<organism evidence="3 4">
    <name type="scientific">Citrus x changshan-huyou</name>
    <dbReference type="NCBI Taxonomy" id="2935761"/>
    <lineage>
        <taxon>Eukaryota</taxon>
        <taxon>Viridiplantae</taxon>
        <taxon>Streptophyta</taxon>
        <taxon>Embryophyta</taxon>
        <taxon>Tracheophyta</taxon>
        <taxon>Spermatophyta</taxon>
        <taxon>Magnoliopsida</taxon>
        <taxon>eudicotyledons</taxon>
        <taxon>Gunneridae</taxon>
        <taxon>Pentapetalae</taxon>
        <taxon>rosids</taxon>
        <taxon>malvids</taxon>
        <taxon>Sapindales</taxon>
        <taxon>Rutaceae</taxon>
        <taxon>Aurantioideae</taxon>
        <taxon>Citrus</taxon>
    </lineage>
</organism>
<evidence type="ECO:0000313" key="3">
    <source>
        <dbReference type="EMBL" id="KAK9193453.1"/>
    </source>
</evidence>
<evidence type="ECO:0000313" key="1">
    <source>
        <dbReference type="EMBL" id="KAK9193451.1"/>
    </source>
</evidence>
<dbReference type="EMBL" id="JBCGBO010000006">
    <property type="protein sequence ID" value="KAK9193452.1"/>
    <property type="molecule type" value="Genomic_DNA"/>
</dbReference>
<keyword evidence="4" id="KW-1185">Reference proteome</keyword>
<comment type="caution">
    <text evidence="3">The sequence shown here is derived from an EMBL/GenBank/DDBJ whole genome shotgun (WGS) entry which is preliminary data.</text>
</comment>
<accession>A0AAP0QIC1</accession>
<gene>
    <name evidence="1" type="ORF">WN944_004148</name>
    <name evidence="2" type="ORF">WN944_004149</name>
    <name evidence="3" type="ORF">WN944_004150</name>
</gene>
<sequence length="189" mass="21391">MSLDGSRKKSDRATKIISEASDLILSAYFSLITEDMACDQRKLIGFKSDYFFLRYADPGVLKDLNRMDFGLFGRSWAPIVSWAVLFVPRANEDAWRGDLPPAAANNMDAEVSFDVVASGYTNGYRPIDKNRPIHGLRTMVQLDELYKDRHVQEGGSLVLQINLIEVPHGNVLDSDHTFDGKVYWHLYSN</sequence>
<protein>
    <submittedName>
        <fullName evidence="3">Uncharacterized protein</fullName>
    </submittedName>
</protein>
<reference evidence="3 4" key="1">
    <citation type="submission" date="2024-05" db="EMBL/GenBank/DDBJ databases">
        <title>Haplotype-resolved chromosome-level genome assembly of Huyou (Citrus changshanensis).</title>
        <authorList>
            <person name="Miao C."/>
            <person name="Chen W."/>
            <person name="Wu Y."/>
            <person name="Wang L."/>
            <person name="Zhao S."/>
            <person name="Grierson D."/>
            <person name="Xu C."/>
            <person name="Chen K."/>
        </authorList>
    </citation>
    <scope>NUCLEOTIDE SEQUENCE [LARGE SCALE GENOMIC DNA]</scope>
    <source>
        <strain evidence="3">01-14</strain>
        <tissue evidence="3">Leaf</tissue>
    </source>
</reference>